<dbReference type="EC" id="3.5.1.28" evidence="2"/>
<dbReference type="InterPro" id="IPR050695">
    <property type="entry name" value="N-acetylmuramoyl_amidase_3"/>
</dbReference>
<evidence type="ECO:0000313" key="6">
    <source>
        <dbReference type="EMBL" id="UOG73178.1"/>
    </source>
</evidence>
<evidence type="ECO:0000259" key="5">
    <source>
        <dbReference type="SMART" id="SM00646"/>
    </source>
</evidence>
<name>A0ABY4CZS7_9BACT</name>
<dbReference type="CDD" id="cd02696">
    <property type="entry name" value="MurNAc-LAA"/>
    <property type="match status" value="1"/>
</dbReference>
<dbReference type="Proteomes" id="UP000831113">
    <property type="component" value="Chromosome"/>
</dbReference>
<keyword evidence="7" id="KW-1185">Reference proteome</keyword>
<proteinExistence type="predicted"/>
<dbReference type="InterPro" id="IPR002508">
    <property type="entry name" value="MurNAc-LAA_cat"/>
</dbReference>
<dbReference type="Pfam" id="PF01520">
    <property type="entry name" value="Amidase_3"/>
    <property type="match status" value="1"/>
</dbReference>
<comment type="catalytic activity">
    <reaction evidence="1">
        <text>Hydrolyzes the link between N-acetylmuramoyl residues and L-amino acid residues in certain cell-wall glycopeptides.</text>
        <dbReference type="EC" id="3.5.1.28"/>
    </reaction>
</comment>
<keyword evidence="4" id="KW-0732">Signal</keyword>
<dbReference type="PANTHER" id="PTHR30404">
    <property type="entry name" value="N-ACETYLMURAMOYL-L-ALANINE AMIDASE"/>
    <property type="match status" value="1"/>
</dbReference>
<evidence type="ECO:0000313" key="7">
    <source>
        <dbReference type="Proteomes" id="UP000831113"/>
    </source>
</evidence>
<evidence type="ECO:0000256" key="2">
    <source>
        <dbReference type="ARBA" id="ARBA00011901"/>
    </source>
</evidence>
<evidence type="ECO:0000256" key="3">
    <source>
        <dbReference type="ARBA" id="ARBA00022801"/>
    </source>
</evidence>
<dbReference type="Gene3D" id="3.40.630.40">
    <property type="entry name" value="Zn-dependent exopeptidases"/>
    <property type="match status" value="1"/>
</dbReference>
<organism evidence="6 7">
    <name type="scientific">Hymenobacter tibetensis</name>
    <dbReference type="NCBI Taxonomy" id="497967"/>
    <lineage>
        <taxon>Bacteria</taxon>
        <taxon>Pseudomonadati</taxon>
        <taxon>Bacteroidota</taxon>
        <taxon>Cytophagia</taxon>
        <taxon>Cytophagales</taxon>
        <taxon>Hymenobacteraceae</taxon>
        <taxon>Hymenobacter</taxon>
    </lineage>
</organism>
<accession>A0ABY4CZS7</accession>
<protein>
    <recommendedName>
        <fullName evidence="2">N-acetylmuramoyl-L-alanine amidase</fullName>
        <ecNumber evidence="2">3.5.1.28</ecNumber>
    </recommendedName>
</protein>
<keyword evidence="3" id="KW-0378">Hydrolase</keyword>
<evidence type="ECO:0000256" key="1">
    <source>
        <dbReference type="ARBA" id="ARBA00001561"/>
    </source>
</evidence>
<dbReference type="EMBL" id="CP094669">
    <property type="protein sequence ID" value="UOG73178.1"/>
    <property type="molecule type" value="Genomic_DNA"/>
</dbReference>
<dbReference type="SUPFAM" id="SSF53187">
    <property type="entry name" value="Zn-dependent exopeptidases"/>
    <property type="match status" value="1"/>
</dbReference>
<evidence type="ECO:0000256" key="4">
    <source>
        <dbReference type="SAM" id="SignalP"/>
    </source>
</evidence>
<dbReference type="PANTHER" id="PTHR30404:SF0">
    <property type="entry name" value="N-ACETYLMURAMOYL-L-ALANINE AMIDASE AMIC"/>
    <property type="match status" value="1"/>
</dbReference>
<reference evidence="6 7" key="1">
    <citation type="submission" date="2022-03" db="EMBL/GenBank/DDBJ databases">
        <title>Hymenobactersp. isolated from the air.</title>
        <authorList>
            <person name="Won M."/>
            <person name="Kwon S.-W."/>
        </authorList>
    </citation>
    <scope>NUCLEOTIDE SEQUENCE [LARGE SCALE GENOMIC DNA]</scope>
    <source>
        <strain evidence="6 7">KACC 21982</strain>
    </source>
</reference>
<gene>
    <name evidence="6" type="ORF">MTX78_13705</name>
</gene>
<feature type="domain" description="MurNAc-LAA" evidence="5">
    <location>
        <begin position="235"/>
        <end position="344"/>
    </location>
</feature>
<feature type="chain" id="PRO_5047193621" description="N-acetylmuramoyl-L-alanine amidase" evidence="4">
    <location>
        <begin position="22"/>
        <end position="350"/>
    </location>
</feature>
<sequence length="350" mass="39207">MLLRTAYLSLLFLLASVLAFSQTAYRQVVARRGDGTHTLLRRYGLPPATYLRPFLALNRKSIGKNNSLVAGRKYRLPRPADRSLGATRRLKPHTAARATTALPKSVAMPLPALFGKAYGAVPSDGLLRGAVFYLSSGHGGPDPGAIGKYGGHSLAEDEYAYDVTLRLARVLYMHGALVYLIIRDPNDGIRDQAVLLTDYDEVTYPSQTIPRSQLARLRQRINAVNALYPKHKGAYQRFLGLHVDSRSEGKNIDVFFYHNSNSAAGKRLAQNIHKMFTARYKRAQPNRPYSGTVSARNSLYVVRNSHAPAVFMELGNIRNNKDQRRFLIPDNRQAMANWMYEGILADYRSR</sequence>
<dbReference type="SMART" id="SM00646">
    <property type="entry name" value="Ami_3"/>
    <property type="match status" value="1"/>
</dbReference>
<feature type="signal peptide" evidence="4">
    <location>
        <begin position="1"/>
        <end position="21"/>
    </location>
</feature>